<dbReference type="Pfam" id="PF08241">
    <property type="entry name" value="Methyltransf_11"/>
    <property type="match status" value="1"/>
</dbReference>
<dbReference type="EMBL" id="ALAN01000125">
    <property type="protein sequence ID" value="ETI66638.1"/>
    <property type="molecule type" value="Genomic_DNA"/>
</dbReference>
<evidence type="ECO:0000256" key="2">
    <source>
        <dbReference type="ARBA" id="ARBA00022603"/>
    </source>
</evidence>
<dbReference type="Gene3D" id="3.40.50.150">
    <property type="entry name" value="Vaccinia Virus protein VP39"/>
    <property type="match status" value="1"/>
</dbReference>
<evidence type="ECO:0000256" key="3">
    <source>
        <dbReference type="ARBA" id="ARBA00022679"/>
    </source>
</evidence>
<dbReference type="PANTHER" id="PTHR44942:SF4">
    <property type="entry name" value="METHYLTRANSFERASE TYPE 11 DOMAIN-CONTAINING PROTEIN"/>
    <property type="match status" value="1"/>
</dbReference>
<evidence type="ECO:0000313" key="5">
    <source>
        <dbReference type="EMBL" id="ETI66638.1"/>
    </source>
</evidence>
<proteinExistence type="inferred from homology"/>
<dbReference type="CDD" id="cd02440">
    <property type="entry name" value="AdoMet_MTases"/>
    <property type="match status" value="1"/>
</dbReference>
<dbReference type="PANTHER" id="PTHR44942">
    <property type="entry name" value="METHYLTRANSF_11 DOMAIN-CONTAINING PROTEIN"/>
    <property type="match status" value="1"/>
</dbReference>
<accession>A0AB94IHX7</accession>
<comment type="similarity">
    <text evidence="1">Belongs to the methyltransferase superfamily.</text>
</comment>
<dbReference type="InterPro" id="IPR013216">
    <property type="entry name" value="Methyltransf_11"/>
</dbReference>
<evidence type="ECO:0000256" key="1">
    <source>
        <dbReference type="ARBA" id="ARBA00008361"/>
    </source>
</evidence>
<dbReference type="GO" id="GO:0032259">
    <property type="term" value="P:methylation"/>
    <property type="evidence" value="ECO:0007669"/>
    <property type="project" value="UniProtKB-KW"/>
</dbReference>
<keyword evidence="6" id="KW-1185">Reference proteome</keyword>
<name>A0AB94IHX7_9BACI</name>
<reference evidence="5 6" key="1">
    <citation type="journal article" date="2014" name="Environ. Microbiol.">
        <title>The nitrate-ammonifying and nosZ-carrying bacterium Bacillus vireti is a potent source and sink for nitric and nitrous oxide under high nitrate conditions.</title>
        <authorList>
            <person name="Mania D."/>
            <person name="Heylen K."/>
            <person name="van Spanning R.J."/>
            <person name="Frostegard A."/>
        </authorList>
    </citation>
    <scope>NUCLEOTIDE SEQUENCE [LARGE SCALE GENOMIC DNA]</scope>
    <source>
        <strain evidence="5 6">LMG 21834</strain>
    </source>
</reference>
<sequence length="251" mass="28335">MKSTEKFTDKAEVYAKHRPGYTHEYIEYLLTATSLNAGNVVADIGSGTGILSRQLLESGLTVIGVEPNGDMRTIAEKALKRNSRFISVNAAAEHTTLDDNSVDLVTAAQAFHWFDKEKFKQECQRILKPNAKVALVWNSRDGSSALNMESAEICQRYCPNFKGFSGGIGESEDVFKQFYKKGNYDFRRFHNELEFDFAGFLGRYLSASYAPKKTEKEYEPFISAFTVLFEKYSHNGKIIIPNVIRSYLGEV</sequence>
<evidence type="ECO:0000259" key="4">
    <source>
        <dbReference type="Pfam" id="PF08241"/>
    </source>
</evidence>
<dbReference type="AlphaFoldDB" id="A0AB94IHX7"/>
<evidence type="ECO:0000313" key="6">
    <source>
        <dbReference type="Proteomes" id="UP000018877"/>
    </source>
</evidence>
<protein>
    <recommendedName>
        <fullName evidence="4">Methyltransferase type 11 domain-containing protein</fullName>
    </recommendedName>
</protein>
<dbReference type="RefSeq" id="WP_024030477.1">
    <property type="nucleotide sequence ID" value="NZ_ALAN01000125.1"/>
</dbReference>
<comment type="caution">
    <text evidence="5">The sequence shown here is derived from an EMBL/GenBank/DDBJ whole genome shotgun (WGS) entry which is preliminary data.</text>
</comment>
<dbReference type="Proteomes" id="UP000018877">
    <property type="component" value="Unassembled WGS sequence"/>
</dbReference>
<gene>
    <name evidence="5" type="ORF">BAVI_21563</name>
</gene>
<dbReference type="GO" id="GO:0008757">
    <property type="term" value="F:S-adenosylmethionine-dependent methyltransferase activity"/>
    <property type="evidence" value="ECO:0007669"/>
    <property type="project" value="InterPro"/>
</dbReference>
<organism evidence="5 6">
    <name type="scientific">Neobacillus vireti LMG 21834</name>
    <dbReference type="NCBI Taxonomy" id="1131730"/>
    <lineage>
        <taxon>Bacteria</taxon>
        <taxon>Bacillati</taxon>
        <taxon>Bacillota</taxon>
        <taxon>Bacilli</taxon>
        <taxon>Bacillales</taxon>
        <taxon>Bacillaceae</taxon>
        <taxon>Neobacillus</taxon>
    </lineage>
</organism>
<dbReference type="SUPFAM" id="SSF53335">
    <property type="entry name" value="S-adenosyl-L-methionine-dependent methyltransferases"/>
    <property type="match status" value="1"/>
</dbReference>
<dbReference type="InterPro" id="IPR029063">
    <property type="entry name" value="SAM-dependent_MTases_sf"/>
</dbReference>
<feature type="domain" description="Methyltransferase type 11" evidence="4">
    <location>
        <begin position="43"/>
        <end position="134"/>
    </location>
</feature>
<keyword evidence="2" id="KW-0489">Methyltransferase</keyword>
<keyword evidence="3" id="KW-0808">Transferase</keyword>
<dbReference type="InterPro" id="IPR051052">
    <property type="entry name" value="Diverse_substrate_MTase"/>
</dbReference>